<accession>A0ABX1YA35</accession>
<keyword evidence="7" id="KW-1185">Reference proteome</keyword>
<gene>
    <name evidence="6" type="ORF">GC101_02740</name>
</gene>
<feature type="domain" description="CMP/dCMP-type deaminase" evidence="5">
    <location>
        <begin position="5"/>
        <end position="127"/>
    </location>
</feature>
<comment type="caution">
    <text evidence="6">The sequence shown here is derived from an EMBL/GenBank/DDBJ whole genome shotgun (WGS) entry which is preliminary data.</text>
</comment>
<sequence>MKVEQRDLELIQEAIKVIDRNFDEVNERHTVGAAVRCKNGKIYTGVNLYSIHGSCAEFIAIGAAITAGEREFETIVATRTQSEGGILLPPCGNCREMLVRYAPDIQVLVQTGNGVEKYSIQELMPHH</sequence>
<dbReference type="InterPro" id="IPR016192">
    <property type="entry name" value="APOBEC/CMP_deaminase_Zn-bd"/>
</dbReference>
<dbReference type="Gene3D" id="3.40.140.10">
    <property type="entry name" value="Cytidine Deaminase, domain 2"/>
    <property type="match status" value="1"/>
</dbReference>
<dbReference type="Pfam" id="PF00383">
    <property type="entry name" value="dCMP_cyt_deam_1"/>
    <property type="match status" value="1"/>
</dbReference>
<dbReference type="PROSITE" id="PS51747">
    <property type="entry name" value="CYT_DCMP_DEAMINASES_2"/>
    <property type="match status" value="1"/>
</dbReference>
<dbReference type="EMBL" id="WHOB01000016">
    <property type="protein sequence ID" value="NOU77790.1"/>
    <property type="molecule type" value="Genomic_DNA"/>
</dbReference>
<keyword evidence="2" id="KW-0479">Metal-binding</keyword>
<evidence type="ECO:0000256" key="3">
    <source>
        <dbReference type="ARBA" id="ARBA00022801"/>
    </source>
</evidence>
<dbReference type="InterPro" id="IPR002125">
    <property type="entry name" value="CMP_dCMP_dom"/>
</dbReference>
<name>A0ABX1YA35_9BACL</name>
<evidence type="ECO:0000259" key="5">
    <source>
        <dbReference type="PROSITE" id="PS51747"/>
    </source>
</evidence>
<proteinExistence type="inferred from homology"/>
<keyword evidence="3" id="KW-0378">Hydrolase</keyword>
<organism evidence="6 7">
    <name type="scientific">Paenibacillus phytohabitans</name>
    <dbReference type="NCBI Taxonomy" id="2654978"/>
    <lineage>
        <taxon>Bacteria</taxon>
        <taxon>Bacillati</taxon>
        <taxon>Bacillota</taxon>
        <taxon>Bacilli</taxon>
        <taxon>Bacillales</taxon>
        <taxon>Paenibacillaceae</taxon>
        <taxon>Paenibacillus</taxon>
    </lineage>
</organism>
<evidence type="ECO:0000313" key="7">
    <source>
        <dbReference type="Proteomes" id="UP000596857"/>
    </source>
</evidence>
<dbReference type="Proteomes" id="UP000596857">
    <property type="component" value="Unassembled WGS sequence"/>
</dbReference>
<reference evidence="6 7" key="1">
    <citation type="submission" date="2019-10" db="EMBL/GenBank/DDBJ databases">
        <title>Description of Paenibacillus terricola sp. nov.</title>
        <authorList>
            <person name="Carlier A."/>
            <person name="Qi S."/>
        </authorList>
    </citation>
    <scope>NUCLEOTIDE SEQUENCE [LARGE SCALE GENOMIC DNA]</scope>
    <source>
        <strain evidence="6 7">LMG 31459</strain>
    </source>
</reference>
<evidence type="ECO:0000256" key="2">
    <source>
        <dbReference type="ARBA" id="ARBA00022723"/>
    </source>
</evidence>
<evidence type="ECO:0000256" key="1">
    <source>
        <dbReference type="ARBA" id="ARBA00006576"/>
    </source>
</evidence>
<dbReference type="SUPFAM" id="SSF53927">
    <property type="entry name" value="Cytidine deaminase-like"/>
    <property type="match status" value="1"/>
</dbReference>
<evidence type="ECO:0000313" key="6">
    <source>
        <dbReference type="EMBL" id="NOU77790.1"/>
    </source>
</evidence>
<dbReference type="PANTHER" id="PTHR11644">
    <property type="entry name" value="CYTIDINE DEAMINASE"/>
    <property type="match status" value="1"/>
</dbReference>
<evidence type="ECO:0000256" key="4">
    <source>
        <dbReference type="ARBA" id="ARBA00022833"/>
    </source>
</evidence>
<dbReference type="PROSITE" id="PS00903">
    <property type="entry name" value="CYT_DCMP_DEAMINASES_1"/>
    <property type="match status" value="1"/>
</dbReference>
<dbReference type="CDD" id="cd01283">
    <property type="entry name" value="cytidine_deaminase"/>
    <property type="match status" value="1"/>
</dbReference>
<dbReference type="PANTHER" id="PTHR11644:SF2">
    <property type="entry name" value="CYTIDINE DEAMINASE"/>
    <property type="match status" value="1"/>
</dbReference>
<dbReference type="InterPro" id="IPR016193">
    <property type="entry name" value="Cytidine_deaminase-like"/>
</dbReference>
<dbReference type="InterPro" id="IPR050202">
    <property type="entry name" value="Cyt/Deoxycyt_deaminase"/>
</dbReference>
<protein>
    <submittedName>
        <fullName evidence="6">Cytidine deaminase</fullName>
    </submittedName>
</protein>
<comment type="similarity">
    <text evidence="1">Belongs to the cytidine and deoxycytidylate deaminase family.</text>
</comment>
<keyword evidence="4" id="KW-0862">Zinc</keyword>
<dbReference type="RefSeq" id="WP_171716004.1">
    <property type="nucleotide sequence ID" value="NZ_WHOB01000016.1"/>
</dbReference>